<gene>
    <name evidence="2" type="ORF">B0T19DRAFT_465549</name>
</gene>
<protein>
    <recommendedName>
        <fullName evidence="4">LysM domain-containing protein</fullName>
    </recommendedName>
</protein>
<sequence length="158" mass="17230">MSPSKTAGPAQKPRTRRKKRRKTRGAPSTSSALLSLPDLLKWNTWLSNTPTADNPTDSDADCTRNLFADLASYGHRAVCIDAVAGTAPDPGDIAMPWVQAGVTAHCEMLVQVSFARDCELLERVYKISAEDFLRWNPAVGSNCDNMLPNYSYCVKGPA</sequence>
<keyword evidence="3" id="KW-1185">Reference proteome</keyword>
<reference evidence="2" key="2">
    <citation type="submission" date="2023-06" db="EMBL/GenBank/DDBJ databases">
        <authorList>
            <consortium name="Lawrence Berkeley National Laboratory"/>
            <person name="Haridas S."/>
            <person name="Hensen N."/>
            <person name="Bonometti L."/>
            <person name="Westerberg I."/>
            <person name="Brannstrom I.O."/>
            <person name="Guillou S."/>
            <person name="Cros-Aarteil S."/>
            <person name="Calhoun S."/>
            <person name="Kuo A."/>
            <person name="Mondo S."/>
            <person name="Pangilinan J."/>
            <person name="Riley R."/>
            <person name="Labutti K."/>
            <person name="Andreopoulos B."/>
            <person name="Lipzen A."/>
            <person name="Chen C."/>
            <person name="Yanf M."/>
            <person name="Daum C."/>
            <person name="Ng V."/>
            <person name="Clum A."/>
            <person name="Steindorff A."/>
            <person name="Ohm R."/>
            <person name="Martin F."/>
            <person name="Silar P."/>
            <person name="Natvig D."/>
            <person name="Lalanne C."/>
            <person name="Gautier V."/>
            <person name="Ament-Velasquez S.L."/>
            <person name="Kruys A."/>
            <person name="Hutchinson M.I."/>
            <person name="Powell A.J."/>
            <person name="Barry K."/>
            <person name="Miller A.N."/>
            <person name="Grigoriev I.V."/>
            <person name="Debuchy R."/>
            <person name="Gladieux P."/>
            <person name="Thoren M.H."/>
            <person name="Johannesson H."/>
        </authorList>
    </citation>
    <scope>NUCLEOTIDE SEQUENCE</scope>
    <source>
        <strain evidence="2">SMH4131-1</strain>
    </source>
</reference>
<dbReference type="EMBL" id="JAUEPO010000005">
    <property type="protein sequence ID" value="KAK3320635.1"/>
    <property type="molecule type" value="Genomic_DNA"/>
</dbReference>
<feature type="compositionally biased region" description="Basic residues" evidence="1">
    <location>
        <begin position="13"/>
        <end position="24"/>
    </location>
</feature>
<reference evidence="2" key="1">
    <citation type="journal article" date="2023" name="Mol. Phylogenet. Evol.">
        <title>Genome-scale phylogeny and comparative genomics of the fungal order Sordariales.</title>
        <authorList>
            <person name="Hensen N."/>
            <person name="Bonometti L."/>
            <person name="Westerberg I."/>
            <person name="Brannstrom I.O."/>
            <person name="Guillou S."/>
            <person name="Cros-Aarteil S."/>
            <person name="Calhoun S."/>
            <person name="Haridas S."/>
            <person name="Kuo A."/>
            <person name="Mondo S."/>
            <person name="Pangilinan J."/>
            <person name="Riley R."/>
            <person name="LaButti K."/>
            <person name="Andreopoulos B."/>
            <person name="Lipzen A."/>
            <person name="Chen C."/>
            <person name="Yan M."/>
            <person name="Daum C."/>
            <person name="Ng V."/>
            <person name="Clum A."/>
            <person name="Steindorff A."/>
            <person name="Ohm R.A."/>
            <person name="Martin F."/>
            <person name="Silar P."/>
            <person name="Natvig D.O."/>
            <person name="Lalanne C."/>
            <person name="Gautier V."/>
            <person name="Ament-Velasquez S.L."/>
            <person name="Kruys A."/>
            <person name="Hutchinson M.I."/>
            <person name="Powell A.J."/>
            <person name="Barry K."/>
            <person name="Miller A.N."/>
            <person name="Grigoriev I.V."/>
            <person name="Debuchy R."/>
            <person name="Gladieux P."/>
            <person name="Hiltunen Thoren M."/>
            <person name="Johannesson H."/>
        </authorList>
    </citation>
    <scope>NUCLEOTIDE SEQUENCE</scope>
    <source>
        <strain evidence="2">SMH4131-1</strain>
    </source>
</reference>
<proteinExistence type="predicted"/>
<organism evidence="2 3">
    <name type="scientific">Cercophora scortea</name>
    <dbReference type="NCBI Taxonomy" id="314031"/>
    <lineage>
        <taxon>Eukaryota</taxon>
        <taxon>Fungi</taxon>
        <taxon>Dikarya</taxon>
        <taxon>Ascomycota</taxon>
        <taxon>Pezizomycotina</taxon>
        <taxon>Sordariomycetes</taxon>
        <taxon>Sordariomycetidae</taxon>
        <taxon>Sordariales</taxon>
        <taxon>Lasiosphaeriaceae</taxon>
        <taxon>Cercophora</taxon>
    </lineage>
</organism>
<dbReference type="Gene3D" id="3.10.350.10">
    <property type="entry name" value="LysM domain"/>
    <property type="match status" value="1"/>
</dbReference>
<dbReference type="InterPro" id="IPR052210">
    <property type="entry name" value="LysM1-like"/>
</dbReference>
<name>A0AAE0I8U9_9PEZI</name>
<dbReference type="PANTHER" id="PTHR34997:SF1">
    <property type="entry name" value="PEPTIDOGLYCAN-BINDING LYSIN DOMAIN"/>
    <property type="match status" value="1"/>
</dbReference>
<evidence type="ECO:0000256" key="1">
    <source>
        <dbReference type="SAM" id="MobiDB-lite"/>
    </source>
</evidence>
<dbReference type="AlphaFoldDB" id="A0AAE0I8U9"/>
<evidence type="ECO:0008006" key="4">
    <source>
        <dbReference type="Google" id="ProtNLM"/>
    </source>
</evidence>
<dbReference type="PANTHER" id="PTHR34997">
    <property type="entry name" value="AM15"/>
    <property type="match status" value="1"/>
</dbReference>
<evidence type="ECO:0000313" key="3">
    <source>
        <dbReference type="Proteomes" id="UP001286456"/>
    </source>
</evidence>
<feature type="region of interest" description="Disordered" evidence="1">
    <location>
        <begin position="1"/>
        <end position="31"/>
    </location>
</feature>
<dbReference type="GO" id="GO:0008061">
    <property type="term" value="F:chitin binding"/>
    <property type="evidence" value="ECO:0007669"/>
    <property type="project" value="InterPro"/>
</dbReference>
<accession>A0AAE0I8U9</accession>
<evidence type="ECO:0000313" key="2">
    <source>
        <dbReference type="EMBL" id="KAK3320635.1"/>
    </source>
</evidence>
<dbReference type="Proteomes" id="UP001286456">
    <property type="component" value="Unassembled WGS sequence"/>
</dbReference>
<comment type="caution">
    <text evidence="2">The sequence shown here is derived from an EMBL/GenBank/DDBJ whole genome shotgun (WGS) entry which is preliminary data.</text>
</comment>
<dbReference type="InterPro" id="IPR036779">
    <property type="entry name" value="LysM_dom_sf"/>
</dbReference>